<dbReference type="Proteomes" id="UP000525923">
    <property type="component" value="Unassembled WGS sequence"/>
</dbReference>
<name>A0A7W8CSY4_9BACL</name>
<dbReference type="OrthoDB" id="9096700at2"/>
<protein>
    <submittedName>
        <fullName evidence="1">Glucitol operon activator protein</fullName>
    </submittedName>
</protein>
<keyword evidence="2" id="KW-1185">Reference proteome</keyword>
<gene>
    <name evidence="1" type="ORF">HNQ44_001337</name>
</gene>
<organism evidence="1 2">
    <name type="scientific">Planococcus koreensis</name>
    <dbReference type="NCBI Taxonomy" id="112331"/>
    <lineage>
        <taxon>Bacteria</taxon>
        <taxon>Bacillati</taxon>
        <taxon>Bacillota</taxon>
        <taxon>Bacilli</taxon>
        <taxon>Bacillales</taxon>
        <taxon>Caryophanaceae</taxon>
        <taxon>Planococcus</taxon>
    </lineage>
</organism>
<dbReference type="InterPro" id="IPR009693">
    <property type="entry name" value="Glucitol_operon_activator"/>
</dbReference>
<accession>A0A7W8CSY4</accession>
<dbReference type="AlphaFoldDB" id="A0A7W8CSY4"/>
<comment type="caution">
    <text evidence="1">The sequence shown here is derived from an EMBL/GenBank/DDBJ whole genome shotgun (WGS) entry which is preliminary data.</text>
</comment>
<evidence type="ECO:0000313" key="2">
    <source>
        <dbReference type="Proteomes" id="UP000525923"/>
    </source>
</evidence>
<evidence type="ECO:0000313" key="1">
    <source>
        <dbReference type="EMBL" id="MBB5179913.1"/>
    </source>
</evidence>
<reference evidence="1 2" key="1">
    <citation type="submission" date="2020-08" db="EMBL/GenBank/DDBJ databases">
        <title>Genomic Encyclopedia of Type Strains, Phase IV (KMG-IV): sequencing the most valuable type-strain genomes for metagenomic binning, comparative biology and taxonomic classification.</title>
        <authorList>
            <person name="Goeker M."/>
        </authorList>
    </citation>
    <scope>NUCLEOTIDE SEQUENCE [LARGE SCALE GENOMIC DNA]</scope>
    <source>
        <strain evidence="1 2">DSM 15895</strain>
    </source>
</reference>
<dbReference type="RefSeq" id="WP_135502749.1">
    <property type="nucleotide sequence ID" value="NZ_JACHHE010000003.1"/>
</dbReference>
<dbReference type="EMBL" id="JACHHE010000003">
    <property type="protein sequence ID" value="MBB5179913.1"/>
    <property type="molecule type" value="Genomic_DNA"/>
</dbReference>
<sequence>MWGWFIAAFAGIWLLQIAMTKVQLKNYQGTLKKMSARPSGYLGVGIQKQKFGIGVISIMVTDKEGNVVESRLMKGVTVFSRFEPFTEYDGLNIEQLKETLNQDLVGQAFRMAIAKIETQMNKQTNLAV</sequence>
<dbReference type="Pfam" id="PF06923">
    <property type="entry name" value="GutM"/>
    <property type="match status" value="1"/>
</dbReference>
<proteinExistence type="predicted"/>